<dbReference type="Proteomes" id="UP000186922">
    <property type="component" value="Unassembled WGS sequence"/>
</dbReference>
<evidence type="ECO:0000313" key="2">
    <source>
        <dbReference type="Proteomes" id="UP000186922"/>
    </source>
</evidence>
<comment type="caution">
    <text evidence="1">The sequence shown here is derived from an EMBL/GenBank/DDBJ whole genome shotgun (WGS) entry which is preliminary data.</text>
</comment>
<protein>
    <submittedName>
        <fullName evidence="1">Uncharacterized protein</fullName>
    </submittedName>
</protein>
<dbReference type="AlphaFoldDB" id="A0A1D1UMH8"/>
<sequence>MVWTAQVEKVTAKCRLYAINALFPKRYGAVKQLLFTSLVRSVADYASSAWFSTTKTLQRQLESIQKKFLQSIRLSPADKENQLHDLDFRRYQQHL</sequence>
<dbReference type="EMBL" id="BDGG01000001">
    <property type="protein sequence ID" value="GAU90641.1"/>
    <property type="molecule type" value="Genomic_DNA"/>
</dbReference>
<dbReference type="OrthoDB" id="426210at2759"/>
<evidence type="ECO:0000313" key="1">
    <source>
        <dbReference type="EMBL" id="GAU90641.1"/>
    </source>
</evidence>
<name>A0A1D1UMH8_RAMVA</name>
<reference evidence="1 2" key="1">
    <citation type="journal article" date="2016" name="Nat. Commun.">
        <title>Extremotolerant tardigrade genome and improved radiotolerance of human cultured cells by tardigrade-unique protein.</title>
        <authorList>
            <person name="Hashimoto T."/>
            <person name="Horikawa D.D."/>
            <person name="Saito Y."/>
            <person name="Kuwahara H."/>
            <person name="Kozuka-Hata H."/>
            <person name="Shin-I T."/>
            <person name="Minakuchi Y."/>
            <person name="Ohishi K."/>
            <person name="Motoyama A."/>
            <person name="Aizu T."/>
            <person name="Enomoto A."/>
            <person name="Kondo K."/>
            <person name="Tanaka S."/>
            <person name="Hara Y."/>
            <person name="Koshikawa S."/>
            <person name="Sagara H."/>
            <person name="Miura T."/>
            <person name="Yokobori S."/>
            <person name="Miyagawa K."/>
            <person name="Suzuki Y."/>
            <person name="Kubo T."/>
            <person name="Oyama M."/>
            <person name="Kohara Y."/>
            <person name="Fujiyama A."/>
            <person name="Arakawa K."/>
            <person name="Katayama T."/>
            <person name="Toyoda A."/>
            <person name="Kunieda T."/>
        </authorList>
    </citation>
    <scope>NUCLEOTIDE SEQUENCE [LARGE SCALE GENOMIC DNA]</scope>
    <source>
        <strain evidence="1 2">YOKOZUNA-1</strain>
    </source>
</reference>
<gene>
    <name evidence="1" type="primary">RvY_03030-1</name>
    <name evidence="1" type="synonym">RvY_03030.1</name>
    <name evidence="1" type="ORF">RvY_03030</name>
</gene>
<proteinExistence type="predicted"/>
<keyword evidence="2" id="KW-1185">Reference proteome</keyword>
<organism evidence="1 2">
    <name type="scientific">Ramazzottius varieornatus</name>
    <name type="common">Water bear</name>
    <name type="synonym">Tardigrade</name>
    <dbReference type="NCBI Taxonomy" id="947166"/>
    <lineage>
        <taxon>Eukaryota</taxon>
        <taxon>Metazoa</taxon>
        <taxon>Ecdysozoa</taxon>
        <taxon>Tardigrada</taxon>
        <taxon>Eutardigrada</taxon>
        <taxon>Parachela</taxon>
        <taxon>Hypsibioidea</taxon>
        <taxon>Ramazzottiidae</taxon>
        <taxon>Ramazzottius</taxon>
    </lineage>
</organism>
<accession>A0A1D1UMH8</accession>